<dbReference type="Proteomes" id="UP000322873">
    <property type="component" value="Unassembled WGS sequence"/>
</dbReference>
<gene>
    <name evidence="2" type="ORF">EYC84_008231</name>
</gene>
<proteinExistence type="predicted"/>
<protein>
    <submittedName>
        <fullName evidence="2">Uncharacterized protein</fullName>
    </submittedName>
</protein>
<comment type="caution">
    <text evidence="2">The sequence shown here is derived from an EMBL/GenBank/DDBJ whole genome shotgun (WGS) entry which is preliminary data.</text>
</comment>
<evidence type="ECO:0000313" key="2">
    <source>
        <dbReference type="EMBL" id="KAA8567765.1"/>
    </source>
</evidence>
<sequence length="109" mass="11899">MHAGICSEPARKHKHDINSCTTSRSSEVNGSTRHVPAYIHTASTQATQLAPCINLNITSPSQLRKLNFPAPPLGAPSTIRWSEGEDIQKVKFGLLVPASEFDCWVASMR</sequence>
<dbReference type="EMBL" id="VICG01000010">
    <property type="protein sequence ID" value="KAA8567765.1"/>
    <property type="molecule type" value="Genomic_DNA"/>
</dbReference>
<name>A0A5M9JL40_MONFR</name>
<keyword evidence="3" id="KW-1185">Reference proteome</keyword>
<reference evidence="2 3" key="1">
    <citation type="submission" date="2019-06" db="EMBL/GenBank/DDBJ databases">
        <title>Genome Sequence of the Brown Rot Fungal Pathogen Monilinia fructicola.</title>
        <authorList>
            <person name="De Miccolis Angelini R.M."/>
            <person name="Landi L."/>
            <person name="Abate D."/>
            <person name="Pollastro S."/>
            <person name="Romanazzi G."/>
            <person name="Faretra F."/>
        </authorList>
    </citation>
    <scope>NUCLEOTIDE SEQUENCE [LARGE SCALE GENOMIC DNA]</scope>
    <source>
        <strain evidence="2 3">Mfrc123</strain>
    </source>
</reference>
<dbReference type="AlphaFoldDB" id="A0A5M9JL40"/>
<feature type="compositionally biased region" description="Polar residues" evidence="1">
    <location>
        <begin position="18"/>
        <end position="32"/>
    </location>
</feature>
<feature type="region of interest" description="Disordered" evidence="1">
    <location>
        <begin position="1"/>
        <end position="32"/>
    </location>
</feature>
<evidence type="ECO:0000256" key="1">
    <source>
        <dbReference type="SAM" id="MobiDB-lite"/>
    </source>
</evidence>
<evidence type="ECO:0000313" key="3">
    <source>
        <dbReference type="Proteomes" id="UP000322873"/>
    </source>
</evidence>
<organism evidence="2 3">
    <name type="scientific">Monilinia fructicola</name>
    <name type="common">Brown rot fungus</name>
    <name type="synonym">Ciboria fructicola</name>
    <dbReference type="NCBI Taxonomy" id="38448"/>
    <lineage>
        <taxon>Eukaryota</taxon>
        <taxon>Fungi</taxon>
        <taxon>Dikarya</taxon>
        <taxon>Ascomycota</taxon>
        <taxon>Pezizomycotina</taxon>
        <taxon>Leotiomycetes</taxon>
        <taxon>Helotiales</taxon>
        <taxon>Sclerotiniaceae</taxon>
        <taxon>Monilinia</taxon>
    </lineage>
</organism>
<accession>A0A5M9JL40</accession>